<dbReference type="PANTHER" id="PTHR34216:SF7">
    <property type="entry name" value="POLY-BETA-1,6-N-ACETYL-D-GLUCOSAMINE N-DEACETYLASE"/>
    <property type="match status" value="1"/>
</dbReference>
<keyword evidence="1 2" id="KW-0732">Signal</keyword>
<dbReference type="Pfam" id="PF01522">
    <property type="entry name" value="Polysacc_deac_1"/>
    <property type="match status" value="1"/>
</dbReference>
<gene>
    <name evidence="4" type="ORF">ACFSW5_18820</name>
</gene>
<dbReference type="PROSITE" id="PS51677">
    <property type="entry name" value="NODB"/>
    <property type="match status" value="1"/>
</dbReference>
<evidence type="ECO:0000259" key="3">
    <source>
        <dbReference type="PROSITE" id="PS51677"/>
    </source>
</evidence>
<sequence length="289" mass="32139">MKIRHVITLLAMLQLALLPAAAFQADAAALAHYKDKAIVLMYHDLAYAESKTRSATITPARLGSHLKTLKDNGYNVISIEQFYDFMLNGGKVPENAVVLTFDDGYESFYSLAAPVLKKYGMKAANFVIGSSTDLNDKETKHMTWEQMKKLKKEGFSFYSHTYDLHYYAPLNEKGTRTGPALMHRIYSAARGGQETLNEYKARVASDLNLMESKLAGQLGNTYQMLSYPYGEYNNMSKKLAKEAGIGLFFTIEPGINQAGDDTVRRINAGTPAMSGAKLLETLRAYDQPL</sequence>
<dbReference type="SUPFAM" id="SSF88713">
    <property type="entry name" value="Glycoside hydrolase/deacetylase"/>
    <property type="match status" value="1"/>
</dbReference>
<dbReference type="Proteomes" id="UP001597493">
    <property type="component" value="Unassembled WGS sequence"/>
</dbReference>
<organism evidence="4 5">
    <name type="scientific">Paenibacillus thailandensis</name>
    <dbReference type="NCBI Taxonomy" id="393250"/>
    <lineage>
        <taxon>Bacteria</taxon>
        <taxon>Bacillati</taxon>
        <taxon>Bacillota</taxon>
        <taxon>Bacilli</taxon>
        <taxon>Bacillales</taxon>
        <taxon>Paenibacillaceae</taxon>
        <taxon>Paenibacillus</taxon>
    </lineage>
</organism>
<dbReference type="PANTHER" id="PTHR34216">
    <property type="match status" value="1"/>
</dbReference>
<feature type="chain" id="PRO_5046912900" evidence="2">
    <location>
        <begin position="28"/>
        <end position="289"/>
    </location>
</feature>
<dbReference type="InterPro" id="IPR011330">
    <property type="entry name" value="Glyco_hydro/deAcase_b/a-brl"/>
</dbReference>
<feature type="signal peptide" evidence="2">
    <location>
        <begin position="1"/>
        <end position="27"/>
    </location>
</feature>
<dbReference type="RefSeq" id="WP_379276412.1">
    <property type="nucleotide sequence ID" value="NZ_JBHUGT010000033.1"/>
</dbReference>
<keyword evidence="5" id="KW-1185">Reference proteome</keyword>
<evidence type="ECO:0000313" key="4">
    <source>
        <dbReference type="EMBL" id="MFD2662313.1"/>
    </source>
</evidence>
<reference evidence="5" key="1">
    <citation type="journal article" date="2019" name="Int. J. Syst. Evol. Microbiol.">
        <title>The Global Catalogue of Microorganisms (GCM) 10K type strain sequencing project: providing services to taxonomists for standard genome sequencing and annotation.</title>
        <authorList>
            <consortium name="The Broad Institute Genomics Platform"/>
            <consortium name="The Broad Institute Genome Sequencing Center for Infectious Disease"/>
            <person name="Wu L."/>
            <person name="Ma J."/>
        </authorList>
    </citation>
    <scope>NUCLEOTIDE SEQUENCE [LARGE SCALE GENOMIC DNA]</scope>
    <source>
        <strain evidence="5">TISTR 1827</strain>
    </source>
</reference>
<accession>A0ABW5R118</accession>
<name>A0ABW5R118_9BACL</name>
<proteinExistence type="predicted"/>
<dbReference type="InterPro" id="IPR051398">
    <property type="entry name" value="Polysacch_Deacetylase"/>
</dbReference>
<evidence type="ECO:0000256" key="2">
    <source>
        <dbReference type="SAM" id="SignalP"/>
    </source>
</evidence>
<dbReference type="CDD" id="cd10918">
    <property type="entry name" value="CE4_NodB_like_5s_6s"/>
    <property type="match status" value="1"/>
</dbReference>
<dbReference type="EMBL" id="JBHUMY010000026">
    <property type="protein sequence ID" value="MFD2662313.1"/>
    <property type="molecule type" value="Genomic_DNA"/>
</dbReference>
<feature type="domain" description="NodB homology" evidence="3">
    <location>
        <begin position="95"/>
        <end position="289"/>
    </location>
</feature>
<evidence type="ECO:0000313" key="5">
    <source>
        <dbReference type="Proteomes" id="UP001597493"/>
    </source>
</evidence>
<evidence type="ECO:0000256" key="1">
    <source>
        <dbReference type="ARBA" id="ARBA00022729"/>
    </source>
</evidence>
<protein>
    <submittedName>
        <fullName evidence="4">Polysaccharide deacetylase family protein</fullName>
    </submittedName>
</protein>
<dbReference type="Gene3D" id="3.20.20.370">
    <property type="entry name" value="Glycoside hydrolase/deacetylase"/>
    <property type="match status" value="1"/>
</dbReference>
<dbReference type="InterPro" id="IPR002509">
    <property type="entry name" value="NODB_dom"/>
</dbReference>
<comment type="caution">
    <text evidence="4">The sequence shown here is derived from an EMBL/GenBank/DDBJ whole genome shotgun (WGS) entry which is preliminary data.</text>
</comment>